<gene>
    <name evidence="4" type="ORF">SFRICE_026069</name>
</gene>
<feature type="compositionally biased region" description="Low complexity" evidence="3">
    <location>
        <begin position="340"/>
        <end position="354"/>
    </location>
</feature>
<accession>A0A2H1WYE6</accession>
<evidence type="ECO:0000256" key="2">
    <source>
        <dbReference type="PROSITE-ProRule" id="PRU00497"/>
    </source>
</evidence>
<dbReference type="GO" id="GO:0042302">
    <property type="term" value="F:structural constituent of cuticle"/>
    <property type="evidence" value="ECO:0007669"/>
    <property type="project" value="UniProtKB-UniRule"/>
</dbReference>
<evidence type="ECO:0000313" key="4">
    <source>
        <dbReference type="EMBL" id="SOQ57986.1"/>
    </source>
</evidence>
<sequence>MIQCDYVGQKCDCGQGVSVLIRGSNNELLGFFRFLEKFSVIARSLKLCPVCCNSFTSYYMGLITQMVKSGCTLYSGITCTSSYPFGTKRRDATLHMIQYVVFASGAPQNNFIFKNDITPEEAQQYLKQLPFTSPQLSGRTAVLPLVRYDDPRFRSAEAGPTLGHYWKNGQEIQNTEDYLEEVYNAAQYHGQDGLGNYAYGYETPESSKVENREGSGVVQGSYVYQVPGMKDLVKVRYWADSQGFHQEDNLPKVELKPAEETPALRDARLAFEKAWKEAAEANSHQPTAQPPVNNYQQYGNYQAQASEPDAVVVAAPEANQARDGKALAYAQAQTYQQGKQFAQQQYGQQEQQVGPDGKYEEPEPTGPPHGFFYSFTYPVSIIVPKKDLEASNYPVDHDTVGVGH</sequence>
<dbReference type="EMBL" id="ODYU01011948">
    <property type="protein sequence ID" value="SOQ57986.1"/>
    <property type="molecule type" value="Genomic_DNA"/>
</dbReference>
<evidence type="ECO:0000256" key="3">
    <source>
        <dbReference type="SAM" id="MobiDB-lite"/>
    </source>
</evidence>
<dbReference type="Pfam" id="PF00379">
    <property type="entry name" value="Chitin_bind_4"/>
    <property type="match status" value="1"/>
</dbReference>
<name>A0A2H1WYE6_SPOFR</name>
<dbReference type="PROSITE" id="PS51155">
    <property type="entry name" value="CHIT_BIND_RR_2"/>
    <property type="match status" value="1"/>
</dbReference>
<keyword evidence="2" id="KW-0193">Cuticle</keyword>
<reference evidence="4" key="1">
    <citation type="submission" date="2016-07" db="EMBL/GenBank/DDBJ databases">
        <authorList>
            <person name="Bretaudeau A."/>
        </authorList>
    </citation>
    <scope>NUCLEOTIDE SEQUENCE</scope>
    <source>
        <strain evidence="4">Rice</strain>
        <tissue evidence="4">Whole body</tissue>
    </source>
</reference>
<proteinExistence type="predicted"/>
<protein>
    <submittedName>
        <fullName evidence="4">SFRICE_026069</fullName>
    </submittedName>
</protein>
<feature type="region of interest" description="Disordered" evidence="3">
    <location>
        <begin position="340"/>
        <end position="369"/>
    </location>
</feature>
<dbReference type="AlphaFoldDB" id="A0A2H1WYE6"/>
<organism evidence="4">
    <name type="scientific">Spodoptera frugiperda</name>
    <name type="common">Fall armyworm</name>
    <dbReference type="NCBI Taxonomy" id="7108"/>
    <lineage>
        <taxon>Eukaryota</taxon>
        <taxon>Metazoa</taxon>
        <taxon>Ecdysozoa</taxon>
        <taxon>Arthropoda</taxon>
        <taxon>Hexapoda</taxon>
        <taxon>Insecta</taxon>
        <taxon>Pterygota</taxon>
        <taxon>Neoptera</taxon>
        <taxon>Endopterygota</taxon>
        <taxon>Lepidoptera</taxon>
        <taxon>Glossata</taxon>
        <taxon>Ditrysia</taxon>
        <taxon>Noctuoidea</taxon>
        <taxon>Noctuidae</taxon>
        <taxon>Amphipyrinae</taxon>
        <taxon>Spodoptera</taxon>
    </lineage>
</organism>
<dbReference type="InterPro" id="IPR000618">
    <property type="entry name" value="Insect_cuticle"/>
</dbReference>
<evidence type="ECO:0000256" key="1">
    <source>
        <dbReference type="ARBA" id="ARBA00022729"/>
    </source>
</evidence>
<keyword evidence="1" id="KW-0732">Signal</keyword>